<dbReference type="FunFam" id="1.10.8.480:FF:000002">
    <property type="entry name" value="rRNA adenine N(6)-methyltransferase"/>
    <property type="match status" value="1"/>
</dbReference>
<dbReference type="GO" id="GO:0003723">
    <property type="term" value="F:RNA binding"/>
    <property type="evidence" value="ECO:0007669"/>
    <property type="project" value="UniProtKB-UniRule"/>
</dbReference>
<dbReference type="GO" id="GO:0052909">
    <property type="term" value="F:18S rRNA (adenine(1779)-N(6)/adenine(1780)-N(6))-dimethyltransferase activity"/>
    <property type="evidence" value="ECO:0007669"/>
    <property type="project" value="UniProtKB-EC"/>
</dbReference>
<feature type="region of interest" description="Disordered" evidence="12">
    <location>
        <begin position="1"/>
        <end position="28"/>
    </location>
</feature>
<dbReference type="PANTHER" id="PTHR11727">
    <property type="entry name" value="DIMETHYLADENOSINE TRANSFERASE"/>
    <property type="match status" value="1"/>
</dbReference>
<evidence type="ECO:0000313" key="14">
    <source>
        <dbReference type="Proteomes" id="UP000887577"/>
    </source>
</evidence>
<sequence>MGKVKKQNKTKATQSKNTQSLPFNTNRGQHILKNPGIVHAIIEKSALKETDIVMEVGPGTGNLSAKILEHAKKLIAFEIDSRMIAELKKRFIGTPAQGKLQVRAGDVMKDEDWPIFDVCVSNLPYQISSPFVFRLLLHRPLPRYAVLMFQQEFADRLVAKPGSKLYCRLSVNVQLLAKVEHLMRVKRTEFRPPPKVDSTVVRIEPKNPPPPINYQEWDGILRVVFLRKNKTLSAIFKQSTILEMLEKNYKIFCSIKNKPLDPSFDIKNLVDQVLEQNDFGNKRARTMEIPDFLSLLLAFNKADIHFC</sequence>
<evidence type="ECO:0000256" key="4">
    <source>
        <dbReference type="ARBA" id="ARBA00022691"/>
    </source>
</evidence>
<organism evidence="14 15">
    <name type="scientific">Panagrolaimus superbus</name>
    <dbReference type="NCBI Taxonomy" id="310955"/>
    <lineage>
        <taxon>Eukaryota</taxon>
        <taxon>Metazoa</taxon>
        <taxon>Ecdysozoa</taxon>
        <taxon>Nematoda</taxon>
        <taxon>Chromadorea</taxon>
        <taxon>Rhabditida</taxon>
        <taxon>Tylenchina</taxon>
        <taxon>Panagrolaimomorpha</taxon>
        <taxon>Panagrolaimoidea</taxon>
        <taxon>Panagrolaimidae</taxon>
        <taxon>Panagrolaimus</taxon>
    </lineage>
</organism>
<dbReference type="Proteomes" id="UP000887577">
    <property type="component" value="Unplaced"/>
</dbReference>
<keyword evidence="5 10" id="KW-0694">RNA-binding</keyword>
<feature type="binding site" evidence="10">
    <location>
        <position position="30"/>
    </location>
    <ligand>
        <name>S-adenosyl-L-methionine</name>
        <dbReference type="ChEBI" id="CHEBI:59789"/>
    </ligand>
</feature>
<evidence type="ECO:0000313" key="15">
    <source>
        <dbReference type="WBParaSite" id="PSU_v2.g6198.t1"/>
    </source>
</evidence>
<dbReference type="InterPro" id="IPR020596">
    <property type="entry name" value="rRNA_Ade_Mease_Trfase_CS"/>
</dbReference>
<accession>A0A914Z2T8</accession>
<reference evidence="15" key="1">
    <citation type="submission" date="2022-11" db="UniProtKB">
        <authorList>
            <consortium name="WormBaseParasite"/>
        </authorList>
    </citation>
    <scope>IDENTIFICATION</scope>
</reference>
<comment type="similarity">
    <text evidence="9 10 11">Belongs to the class I-like SAM-binding methyltransferase superfamily. rRNA adenine N(6)-methyltransferase family.</text>
</comment>
<dbReference type="GO" id="GO:0005730">
    <property type="term" value="C:nucleolus"/>
    <property type="evidence" value="ECO:0007669"/>
    <property type="project" value="TreeGrafter"/>
</dbReference>
<evidence type="ECO:0000256" key="12">
    <source>
        <dbReference type="SAM" id="MobiDB-lite"/>
    </source>
</evidence>
<evidence type="ECO:0000259" key="13">
    <source>
        <dbReference type="SMART" id="SM00650"/>
    </source>
</evidence>
<feature type="domain" description="Ribosomal RNA adenine methylase transferase N-terminal" evidence="13">
    <location>
        <begin position="37"/>
        <end position="207"/>
    </location>
</feature>
<feature type="binding site" evidence="10">
    <location>
        <position position="32"/>
    </location>
    <ligand>
        <name>S-adenosyl-L-methionine</name>
        <dbReference type="ChEBI" id="CHEBI:59789"/>
    </ligand>
</feature>
<dbReference type="FunFam" id="3.40.50.150:FF:000007">
    <property type="entry name" value="rRNA adenine N(6)-methyltransferase"/>
    <property type="match status" value="1"/>
</dbReference>
<proteinExistence type="inferred from homology"/>
<dbReference type="AlphaFoldDB" id="A0A914Z2T8"/>
<evidence type="ECO:0000256" key="2">
    <source>
        <dbReference type="ARBA" id="ARBA00022603"/>
    </source>
</evidence>
<evidence type="ECO:0000256" key="7">
    <source>
        <dbReference type="ARBA" id="ARBA00046134"/>
    </source>
</evidence>
<keyword evidence="2 10" id="KW-0489">Methyltransferase</keyword>
<evidence type="ECO:0000256" key="5">
    <source>
        <dbReference type="ARBA" id="ARBA00022884"/>
    </source>
</evidence>
<feature type="binding site" evidence="10">
    <location>
        <position position="78"/>
    </location>
    <ligand>
        <name>S-adenosyl-L-methionine</name>
        <dbReference type="ChEBI" id="CHEBI:59789"/>
    </ligand>
</feature>
<dbReference type="Pfam" id="PF00398">
    <property type="entry name" value="RrnaAD"/>
    <property type="match status" value="1"/>
</dbReference>
<dbReference type="InterPro" id="IPR020598">
    <property type="entry name" value="rRNA_Ade_methylase_Trfase_N"/>
</dbReference>
<keyword evidence="14" id="KW-1185">Reference proteome</keyword>
<feature type="binding site" evidence="10">
    <location>
        <position position="122"/>
    </location>
    <ligand>
        <name>S-adenosyl-L-methionine</name>
        <dbReference type="ChEBI" id="CHEBI:59789"/>
    </ligand>
</feature>
<evidence type="ECO:0000256" key="11">
    <source>
        <dbReference type="RuleBase" id="RU362106"/>
    </source>
</evidence>
<evidence type="ECO:0000256" key="3">
    <source>
        <dbReference type="ARBA" id="ARBA00022679"/>
    </source>
</evidence>
<dbReference type="WBParaSite" id="PSU_v2.g6198.t1">
    <property type="protein sequence ID" value="PSU_v2.g6198.t1"/>
    <property type="gene ID" value="PSU_v2.g6198"/>
</dbReference>
<feature type="binding site" evidence="10">
    <location>
        <position position="106"/>
    </location>
    <ligand>
        <name>S-adenosyl-L-methionine</name>
        <dbReference type="ChEBI" id="CHEBI:59789"/>
    </ligand>
</feature>
<dbReference type="PROSITE" id="PS51689">
    <property type="entry name" value="SAM_RNA_A_N6_MT"/>
    <property type="match status" value="1"/>
</dbReference>
<keyword evidence="1 11" id="KW-0698">rRNA processing</keyword>
<keyword evidence="4 10" id="KW-0949">S-adenosyl-L-methionine</keyword>
<comment type="catalytic activity">
    <reaction evidence="8">
        <text>adenosine(1779)/adenosine(1780) in 18S rRNA + 4 S-adenosyl-L-methionine = N(6)-dimethyladenosine(1779)/N(6)-dimethyladenosine(1780) in 18S rRNA + 4 S-adenosyl-L-homocysteine + 4 H(+)</text>
        <dbReference type="Rhea" id="RHEA:42780"/>
        <dbReference type="Rhea" id="RHEA-COMP:10234"/>
        <dbReference type="Rhea" id="RHEA-COMP:10236"/>
        <dbReference type="ChEBI" id="CHEBI:15378"/>
        <dbReference type="ChEBI" id="CHEBI:57856"/>
        <dbReference type="ChEBI" id="CHEBI:59789"/>
        <dbReference type="ChEBI" id="CHEBI:74411"/>
        <dbReference type="ChEBI" id="CHEBI:74493"/>
        <dbReference type="EC" id="2.1.1.183"/>
    </reaction>
</comment>
<keyword evidence="3 10" id="KW-0808">Transferase</keyword>
<dbReference type="CDD" id="cd02440">
    <property type="entry name" value="AdoMet_MTases"/>
    <property type="match status" value="1"/>
</dbReference>
<feature type="binding site" evidence="10">
    <location>
        <position position="57"/>
    </location>
    <ligand>
        <name>S-adenosyl-L-methionine</name>
        <dbReference type="ChEBI" id="CHEBI:59789"/>
    </ligand>
</feature>
<dbReference type="Gene3D" id="3.40.50.150">
    <property type="entry name" value="Vaccinia Virus protein VP39"/>
    <property type="match status" value="1"/>
</dbReference>
<dbReference type="Gene3D" id="1.10.8.480">
    <property type="match status" value="1"/>
</dbReference>
<feature type="compositionally biased region" description="Polar residues" evidence="12">
    <location>
        <begin position="10"/>
        <end position="28"/>
    </location>
</feature>
<dbReference type="SUPFAM" id="SSF53335">
    <property type="entry name" value="S-adenosyl-L-methionine-dependent methyltransferases"/>
    <property type="match status" value="1"/>
</dbReference>
<dbReference type="SMART" id="SM00650">
    <property type="entry name" value="rADc"/>
    <property type="match status" value="1"/>
</dbReference>
<comment type="function">
    <text evidence="7">Specifically dimethylates two adjacent adenosines in the loop of a conserved hairpin near the 3'-end of 18S rRNA in the 40S particle. Involved in the pre-rRNA processing steps leading to small-subunit rRNA production independently of its RNA-modifying catalytic activity. Part of the small subunit (SSU) processome, first precursor of the small eukaryotic ribosomal subunit. During the assembly of the SSU processome in the nucleolus, many ribosome biogenesis factors, an RNA chaperone and ribosomal proteins associate with the nascent pre-rRNA and work in concert to generate RNA folding, modifications, rearrangements and cleavage as well as targeted degradation of pre-ribosomal RNA by the RNA exosome.</text>
</comment>
<dbReference type="PROSITE" id="PS01131">
    <property type="entry name" value="RRNA_A_DIMETH"/>
    <property type="match status" value="1"/>
</dbReference>
<dbReference type="InterPro" id="IPR029063">
    <property type="entry name" value="SAM-dependent_MTases_sf"/>
</dbReference>
<evidence type="ECO:0000256" key="10">
    <source>
        <dbReference type="PROSITE-ProRule" id="PRU01026"/>
    </source>
</evidence>
<dbReference type="EC" id="2.1.1.-" evidence="11"/>
<name>A0A914Z2T8_9BILA</name>
<protein>
    <recommendedName>
        <fullName evidence="11">rRNA adenine N(6)-methyltransferase</fullName>
        <ecNumber evidence="11">2.1.1.-</ecNumber>
    </recommendedName>
</protein>
<evidence type="ECO:0000256" key="9">
    <source>
        <dbReference type="ARBA" id="ARBA00061109"/>
    </source>
</evidence>
<dbReference type="NCBIfam" id="TIGR00755">
    <property type="entry name" value="ksgA"/>
    <property type="match status" value="1"/>
</dbReference>
<dbReference type="InterPro" id="IPR011530">
    <property type="entry name" value="rRNA_adenine_dimethylase"/>
</dbReference>
<comment type="subunit">
    <text evidence="6">Part of the small subunit (SSU) processome, composed of more than 70 proteins and the RNA chaperone small nucleolar RNA (snoRNA) U3.</text>
</comment>
<evidence type="ECO:0000256" key="6">
    <source>
        <dbReference type="ARBA" id="ARBA00035020"/>
    </source>
</evidence>
<dbReference type="InterPro" id="IPR001737">
    <property type="entry name" value="KsgA/Erm"/>
</dbReference>
<dbReference type="PANTHER" id="PTHR11727:SF7">
    <property type="entry name" value="DIMETHYLADENOSINE TRANSFERASE-RELATED"/>
    <property type="match status" value="1"/>
</dbReference>
<evidence type="ECO:0000256" key="8">
    <source>
        <dbReference type="ARBA" id="ARBA00049478"/>
    </source>
</evidence>
<evidence type="ECO:0000256" key="1">
    <source>
        <dbReference type="ARBA" id="ARBA00022552"/>
    </source>
</evidence>